<sequence>MKLKKPCSSSRGTGLFRMILFENLFKPRQFYLQPQNSVLS</sequence>
<organism evidence="1 2">
    <name type="scientific">Streptococcus mitis SK564</name>
    <dbReference type="NCBI Taxonomy" id="585203"/>
    <lineage>
        <taxon>Bacteria</taxon>
        <taxon>Bacillati</taxon>
        <taxon>Bacillota</taxon>
        <taxon>Bacilli</taxon>
        <taxon>Lactobacillales</taxon>
        <taxon>Streptococcaceae</taxon>
        <taxon>Streptococcus</taxon>
        <taxon>Streptococcus mitis group</taxon>
    </lineage>
</organism>
<dbReference type="Proteomes" id="UP000004966">
    <property type="component" value="Unassembled WGS sequence"/>
</dbReference>
<evidence type="ECO:0000313" key="1">
    <source>
        <dbReference type="EMBL" id="EFN98682.1"/>
    </source>
</evidence>
<name>E1LM22_STRMT</name>
<dbReference type="AlphaFoldDB" id="E1LM22"/>
<comment type="caution">
    <text evidence="1">The sequence shown here is derived from an EMBL/GenBank/DDBJ whole genome shotgun (WGS) entry which is preliminary data.</text>
</comment>
<reference evidence="1 2" key="1">
    <citation type="submission" date="2010-09" db="EMBL/GenBank/DDBJ databases">
        <authorList>
            <person name="Daugherty S.C."/>
            <person name="Tallon L.J."/>
            <person name="Jones K.M."/>
            <person name="Liu X."/>
            <person name="Kilian M."/>
            <person name="Tettelin H."/>
        </authorList>
    </citation>
    <scope>NUCLEOTIDE SEQUENCE [LARGE SCALE GENOMIC DNA]</scope>
    <source>
        <strain evidence="1 2">SK564</strain>
    </source>
</reference>
<accession>E1LM22</accession>
<evidence type="ECO:0000313" key="2">
    <source>
        <dbReference type="Proteomes" id="UP000004966"/>
    </source>
</evidence>
<gene>
    <name evidence="1" type="ORF">SMSK564_0993</name>
</gene>
<proteinExistence type="predicted"/>
<protein>
    <submittedName>
        <fullName evidence="1">Uncharacterized protein</fullName>
    </submittedName>
</protein>
<dbReference type="EMBL" id="AEDU01000014">
    <property type="protein sequence ID" value="EFN98682.1"/>
    <property type="molecule type" value="Genomic_DNA"/>
</dbReference>